<feature type="region of interest" description="Disordered" evidence="1">
    <location>
        <begin position="65"/>
        <end position="88"/>
    </location>
</feature>
<feature type="compositionally biased region" description="Basic and acidic residues" evidence="1">
    <location>
        <begin position="70"/>
        <end position="88"/>
    </location>
</feature>
<sequence>MAEQLIFHLSGDDHEERVYYAETEAEAREACADGFNEQYDASYSGDEFDLLGVYRVVDRDAAEVDEDSIGEAHDNGEIERLDAWPEGN</sequence>
<protein>
    <submittedName>
        <fullName evidence="2">Uncharacterized protein</fullName>
    </submittedName>
</protein>
<evidence type="ECO:0000313" key="2">
    <source>
        <dbReference type="EMBL" id="KMV19585.1"/>
    </source>
</evidence>
<evidence type="ECO:0000256" key="1">
    <source>
        <dbReference type="SAM" id="MobiDB-lite"/>
    </source>
</evidence>
<evidence type="ECO:0000313" key="3">
    <source>
        <dbReference type="Proteomes" id="UP000037594"/>
    </source>
</evidence>
<comment type="caution">
    <text evidence="2">The sequence shown here is derived from an EMBL/GenBank/DDBJ whole genome shotgun (WGS) entry which is preliminary data.</text>
</comment>
<dbReference type="AlphaFoldDB" id="A0A0J8UGR4"/>
<dbReference type="RefSeq" id="WP_048895521.1">
    <property type="nucleotide sequence ID" value="NZ_LFOD01000003.1"/>
</dbReference>
<gene>
    <name evidence="2" type="ORF">ACT17_05910</name>
</gene>
<organism evidence="2 3">
    <name type="scientific">Mycolicibacterium conceptionense</name>
    <dbReference type="NCBI Taxonomy" id="451644"/>
    <lineage>
        <taxon>Bacteria</taxon>
        <taxon>Bacillati</taxon>
        <taxon>Actinomycetota</taxon>
        <taxon>Actinomycetes</taxon>
        <taxon>Mycobacteriales</taxon>
        <taxon>Mycobacteriaceae</taxon>
        <taxon>Mycolicibacterium</taxon>
    </lineage>
</organism>
<dbReference type="Proteomes" id="UP000037594">
    <property type="component" value="Unassembled WGS sequence"/>
</dbReference>
<proteinExistence type="predicted"/>
<accession>A0A0J8UGR4</accession>
<dbReference type="EMBL" id="LFOD01000003">
    <property type="protein sequence ID" value="KMV19585.1"/>
    <property type="molecule type" value="Genomic_DNA"/>
</dbReference>
<reference evidence="2 3" key="1">
    <citation type="submission" date="2015-06" db="EMBL/GenBank/DDBJ databases">
        <title>Genome sequence of Mycobacterium conceptionense strain MLE.</title>
        <authorList>
            <person name="Greninger A.L."/>
            <person name="Cunningham G."/>
            <person name="Chiu C.Y."/>
            <person name="Miller S."/>
        </authorList>
    </citation>
    <scope>NUCLEOTIDE SEQUENCE [LARGE SCALE GENOMIC DNA]</scope>
    <source>
        <strain evidence="2 3">MLE</strain>
    </source>
</reference>
<name>A0A0J8UGR4_9MYCO</name>
<dbReference type="PATRIC" id="fig|451644.5.peg.1191"/>